<keyword evidence="2" id="KW-1185">Reference proteome</keyword>
<dbReference type="AlphaFoldDB" id="D7KSE6"/>
<dbReference type="Gramene" id="scaffold_201219.1">
    <property type="protein sequence ID" value="scaffold_201219.1"/>
    <property type="gene ID" value="scaffold_201219.1"/>
</dbReference>
<reference evidence="2" key="1">
    <citation type="journal article" date="2011" name="Nat. Genet.">
        <title>The Arabidopsis lyrata genome sequence and the basis of rapid genome size change.</title>
        <authorList>
            <person name="Hu T.T."/>
            <person name="Pattyn P."/>
            <person name="Bakker E.G."/>
            <person name="Cao J."/>
            <person name="Cheng J.-F."/>
            <person name="Clark R.M."/>
            <person name="Fahlgren N."/>
            <person name="Fawcett J.A."/>
            <person name="Grimwood J."/>
            <person name="Gundlach H."/>
            <person name="Haberer G."/>
            <person name="Hollister J.D."/>
            <person name="Ossowski S."/>
            <person name="Ottilar R.P."/>
            <person name="Salamov A.A."/>
            <person name="Schneeberger K."/>
            <person name="Spannagl M."/>
            <person name="Wang X."/>
            <person name="Yang L."/>
            <person name="Nasrallah M.E."/>
            <person name="Bergelson J."/>
            <person name="Carrington J.C."/>
            <person name="Gaut B.S."/>
            <person name="Schmutz J."/>
            <person name="Mayer K.F.X."/>
            <person name="Van de Peer Y."/>
            <person name="Grigoriev I.V."/>
            <person name="Nordborg M."/>
            <person name="Weigel D."/>
            <person name="Guo Y.-L."/>
        </authorList>
    </citation>
    <scope>NUCLEOTIDE SEQUENCE [LARGE SCALE GENOMIC DNA]</scope>
    <source>
        <strain evidence="2">cv. MN47</strain>
    </source>
</reference>
<accession>D7KSE6</accession>
<dbReference type="HOGENOM" id="CLU_2797395_0_0_1"/>
<evidence type="ECO:0000313" key="2">
    <source>
        <dbReference type="Proteomes" id="UP000008694"/>
    </source>
</evidence>
<evidence type="ECO:0000313" key="1">
    <source>
        <dbReference type="EMBL" id="EFH63214.1"/>
    </source>
</evidence>
<dbReference type="Proteomes" id="UP000008694">
    <property type="component" value="Unassembled WGS sequence"/>
</dbReference>
<protein>
    <submittedName>
        <fullName evidence="1">Predicted protein</fullName>
    </submittedName>
</protein>
<dbReference type="EMBL" id="GL348714">
    <property type="protein sequence ID" value="EFH63214.1"/>
    <property type="molecule type" value="Genomic_DNA"/>
</dbReference>
<name>D7KSE6_ARALL</name>
<proteinExistence type="predicted"/>
<gene>
    <name evidence="1" type="ORF">ARALYDRAFT_894145</name>
</gene>
<sequence length="68" mass="7620">MNVAISSSLFLYSASRRMFSAFCSSNAALCSSISFYKVAIRSFFSSMAFSKSTCEGYEKPEEREEDDI</sequence>
<organism evidence="2">
    <name type="scientific">Arabidopsis lyrata subsp. lyrata</name>
    <name type="common">Lyre-leaved rock-cress</name>
    <dbReference type="NCBI Taxonomy" id="81972"/>
    <lineage>
        <taxon>Eukaryota</taxon>
        <taxon>Viridiplantae</taxon>
        <taxon>Streptophyta</taxon>
        <taxon>Embryophyta</taxon>
        <taxon>Tracheophyta</taxon>
        <taxon>Spermatophyta</taxon>
        <taxon>Magnoliopsida</taxon>
        <taxon>eudicotyledons</taxon>
        <taxon>Gunneridae</taxon>
        <taxon>Pentapetalae</taxon>
        <taxon>rosids</taxon>
        <taxon>malvids</taxon>
        <taxon>Brassicales</taxon>
        <taxon>Brassicaceae</taxon>
        <taxon>Camelineae</taxon>
        <taxon>Arabidopsis</taxon>
    </lineage>
</organism>